<evidence type="ECO:0000256" key="12">
    <source>
        <dbReference type="ARBA" id="ARBA00023136"/>
    </source>
</evidence>
<dbReference type="PROSITE" id="PS00086">
    <property type="entry name" value="CYTOCHROME_P450"/>
    <property type="match status" value="1"/>
</dbReference>
<protein>
    <submittedName>
        <fullName evidence="14">O-methylsterigmatocystin oxidoreductase</fullName>
    </submittedName>
</protein>
<accession>A0A5N5QS52</accession>
<comment type="caution">
    <text evidence="14">The sequence shown here is derived from an EMBL/GenBank/DDBJ whole genome shotgun (WGS) entry which is preliminary data.</text>
</comment>
<keyword evidence="8" id="KW-1133">Transmembrane helix</keyword>
<evidence type="ECO:0000256" key="4">
    <source>
        <dbReference type="ARBA" id="ARBA00010617"/>
    </source>
</evidence>
<dbReference type="InterPro" id="IPR036412">
    <property type="entry name" value="HAD-like_sf"/>
</dbReference>
<evidence type="ECO:0000256" key="13">
    <source>
        <dbReference type="PIRSR" id="PIRSR602401-1"/>
    </source>
</evidence>
<proteinExistence type="inferred from homology"/>
<dbReference type="InterPro" id="IPR023214">
    <property type="entry name" value="HAD_sf"/>
</dbReference>
<dbReference type="InterPro" id="IPR010237">
    <property type="entry name" value="Pyr-5-nucltdase"/>
</dbReference>
<dbReference type="GO" id="GO:0020037">
    <property type="term" value="F:heme binding"/>
    <property type="evidence" value="ECO:0007669"/>
    <property type="project" value="InterPro"/>
</dbReference>
<comment type="cofactor">
    <cofactor evidence="1 13">
        <name>heme</name>
        <dbReference type="ChEBI" id="CHEBI:30413"/>
    </cofactor>
</comment>
<keyword evidence="12" id="KW-0472">Membrane</keyword>
<name>A0A5N5QS52_9AGAM</name>
<evidence type="ECO:0000256" key="10">
    <source>
        <dbReference type="ARBA" id="ARBA00023004"/>
    </source>
</evidence>
<dbReference type="SFLD" id="SFLDG01129">
    <property type="entry name" value="C1.5:_HAD__Beta-PGM__Phosphata"/>
    <property type="match status" value="1"/>
</dbReference>
<reference evidence="14 15" key="1">
    <citation type="journal article" date="2019" name="Fungal Biol. Biotechnol.">
        <title>Draft genome sequence of fastidious pathogen Ceratobasidium theobromae, which causes vascular-streak dieback in Theobroma cacao.</title>
        <authorList>
            <person name="Ali S.S."/>
            <person name="Asman A."/>
            <person name="Shao J."/>
            <person name="Firmansyah A.P."/>
            <person name="Susilo A.W."/>
            <person name="Rosmana A."/>
            <person name="McMahon P."/>
            <person name="Junaid M."/>
            <person name="Guest D."/>
            <person name="Kheng T.Y."/>
            <person name="Meinhardt L.W."/>
            <person name="Bailey B.A."/>
        </authorList>
    </citation>
    <scope>NUCLEOTIDE SEQUENCE [LARGE SCALE GENOMIC DNA]</scope>
    <source>
        <strain evidence="14 15">CT2</strain>
    </source>
</reference>
<dbReference type="GO" id="GO:0016020">
    <property type="term" value="C:membrane"/>
    <property type="evidence" value="ECO:0007669"/>
    <property type="project" value="UniProtKB-SubCell"/>
</dbReference>
<keyword evidence="6" id="KW-0812">Transmembrane</keyword>
<feature type="binding site" description="axial binding residue" evidence="13">
    <location>
        <position position="762"/>
    </location>
    <ligand>
        <name>heme</name>
        <dbReference type="ChEBI" id="CHEBI:30413"/>
    </ligand>
    <ligandPart>
        <name>Fe</name>
        <dbReference type="ChEBI" id="CHEBI:18248"/>
    </ligandPart>
</feature>
<dbReference type="GO" id="GO:0005506">
    <property type="term" value="F:iron ion binding"/>
    <property type="evidence" value="ECO:0007669"/>
    <property type="project" value="InterPro"/>
</dbReference>
<evidence type="ECO:0000256" key="7">
    <source>
        <dbReference type="ARBA" id="ARBA00022723"/>
    </source>
</evidence>
<evidence type="ECO:0000313" key="15">
    <source>
        <dbReference type="Proteomes" id="UP000383932"/>
    </source>
</evidence>
<dbReference type="GO" id="GO:0016791">
    <property type="term" value="F:phosphatase activity"/>
    <property type="evidence" value="ECO:0007669"/>
    <property type="project" value="UniProtKB-ARBA"/>
</dbReference>
<dbReference type="SUPFAM" id="SSF56784">
    <property type="entry name" value="HAD-like"/>
    <property type="match status" value="1"/>
</dbReference>
<keyword evidence="7 13" id="KW-0479">Metal-binding</keyword>
<dbReference type="Gene3D" id="1.10.150.450">
    <property type="match status" value="1"/>
</dbReference>
<dbReference type="GO" id="GO:0016705">
    <property type="term" value="F:oxidoreductase activity, acting on paired donors, with incorporation or reduction of molecular oxygen"/>
    <property type="evidence" value="ECO:0007669"/>
    <property type="project" value="InterPro"/>
</dbReference>
<dbReference type="GO" id="GO:0004497">
    <property type="term" value="F:monooxygenase activity"/>
    <property type="evidence" value="ECO:0007669"/>
    <property type="project" value="UniProtKB-KW"/>
</dbReference>
<dbReference type="OrthoDB" id="1065058at2759"/>
<sequence>MSLIRYSPPKPNDDRLVVWFDIDNTLYPPNEQVVSLVQGNIYNLKLEPEEARALHQRYYTEYGLSVRGLIKHHDVDPLDFDAKCDGALPLEELLTPDPAVRKLLEDIDPSKARIWALTNAYKTHAERVLKILKLDDLFEGLVYCDYGAKDFACKPERRFYDRALELARTTAKKSYFVDDNFGNVRGAKWAHCAFLYDAALDAKALAGTGAGGGVGDIGHLKPEDGVAIIHKLEDLRSEFSQRDAMLSSGAQSGTSGLDQFSLGGKLGLLCLSGIPTTRSSHDLPTCTTIHCPIMMLLYCRAPLPYRSAWLSYATSLLLILPSPVPPPNLQPKQLANPMVGLLITTLVLFYTWNWPGSRRRDMPPGPQPLPIIGNLLNLKPTRVYEQLRQLNIKYGPIASLKIGSSTLVVIGGDGTHIRQLFDKRGSIYSNRPLQMATEVAGRGDYYLFQQNTNKWRSGRKSIVQHFSPSVMKSENFGLQEAESVQLLYDFLHRPEEFMSHPMRYTTSVLTCLAFGVRCESHQDATVQAVEEIMKFLGDILVPGGKPPVEDFPWLNYLPEFVSPWRAKCKHLSEIGWQRGLQGFNSNNLAYKLRLNQETNGLTRHEQAFICGIVLEGGTDIVAAVILACLLALIHDPRSQKRAQDELDALFDDDTLPSWQHERSLPFIRAIIKETIRWKPPLPMAVAHRLEQDDYYEGYYLPKGSSILCNTWAIHSSPERFDEPERFNPERFVDYSMSMAESVAQGDPFKRDHFAFGAGRRVCPGIQTAEQDVFIALSRLLWAFNFSTPPGVEVSTDYHTAFVGEGIRTPAKFPIVITPRSEKRVQTIEREVTLAREVFSQYAVYNPLNHT</sequence>
<dbReference type="PRINTS" id="PR00463">
    <property type="entry name" value="EP450I"/>
</dbReference>
<dbReference type="InterPro" id="IPR002401">
    <property type="entry name" value="Cyt_P450_E_grp-I"/>
</dbReference>
<keyword evidence="11" id="KW-0503">Monooxygenase</keyword>
<evidence type="ECO:0000256" key="3">
    <source>
        <dbReference type="ARBA" id="ARBA00005179"/>
    </source>
</evidence>
<comment type="similarity">
    <text evidence="4">Belongs to the cytochrome P450 family.</text>
</comment>
<dbReference type="Gene3D" id="1.10.630.10">
    <property type="entry name" value="Cytochrome P450"/>
    <property type="match status" value="1"/>
</dbReference>
<evidence type="ECO:0000256" key="11">
    <source>
        <dbReference type="ARBA" id="ARBA00023033"/>
    </source>
</evidence>
<evidence type="ECO:0000256" key="9">
    <source>
        <dbReference type="ARBA" id="ARBA00023002"/>
    </source>
</evidence>
<evidence type="ECO:0000256" key="8">
    <source>
        <dbReference type="ARBA" id="ARBA00022989"/>
    </source>
</evidence>
<keyword evidence="5 13" id="KW-0349">Heme</keyword>
<dbReference type="SFLD" id="SFLDS00003">
    <property type="entry name" value="Haloacid_Dehalogenase"/>
    <property type="match status" value="1"/>
</dbReference>
<dbReference type="Pfam" id="PF00702">
    <property type="entry name" value="Hydrolase"/>
    <property type="match status" value="1"/>
</dbReference>
<organism evidence="14 15">
    <name type="scientific">Ceratobasidium theobromae</name>
    <dbReference type="NCBI Taxonomy" id="1582974"/>
    <lineage>
        <taxon>Eukaryota</taxon>
        <taxon>Fungi</taxon>
        <taxon>Dikarya</taxon>
        <taxon>Basidiomycota</taxon>
        <taxon>Agaricomycotina</taxon>
        <taxon>Agaricomycetes</taxon>
        <taxon>Cantharellales</taxon>
        <taxon>Ceratobasidiaceae</taxon>
        <taxon>Ceratobasidium</taxon>
    </lineage>
</organism>
<comment type="subcellular location">
    <subcellularLocation>
        <location evidence="2">Membrane</location>
    </subcellularLocation>
</comment>
<dbReference type="SFLD" id="SFLDG01132">
    <property type="entry name" value="C1.5.3:_5'-Nucleotidase_Like"/>
    <property type="match status" value="1"/>
</dbReference>
<evidence type="ECO:0000313" key="14">
    <source>
        <dbReference type="EMBL" id="KAB5594592.1"/>
    </source>
</evidence>
<comment type="pathway">
    <text evidence="3">Secondary metabolite biosynthesis.</text>
</comment>
<dbReference type="EMBL" id="SSOP01000018">
    <property type="protein sequence ID" value="KAB5594592.1"/>
    <property type="molecule type" value="Genomic_DNA"/>
</dbReference>
<dbReference type="NCBIfam" id="TIGR01993">
    <property type="entry name" value="Pyr-5-nucltdase"/>
    <property type="match status" value="1"/>
</dbReference>
<dbReference type="NCBIfam" id="TIGR01509">
    <property type="entry name" value="HAD-SF-IA-v3"/>
    <property type="match status" value="1"/>
</dbReference>
<dbReference type="Gene3D" id="3.40.50.1000">
    <property type="entry name" value="HAD superfamily/HAD-like"/>
    <property type="match status" value="1"/>
</dbReference>
<dbReference type="SUPFAM" id="SSF48264">
    <property type="entry name" value="Cytochrome P450"/>
    <property type="match status" value="1"/>
</dbReference>
<keyword evidence="10 13" id="KW-0408">Iron</keyword>
<dbReference type="InterPro" id="IPR001128">
    <property type="entry name" value="Cyt_P450"/>
</dbReference>
<dbReference type="InterPro" id="IPR036396">
    <property type="entry name" value="Cyt_P450_sf"/>
</dbReference>
<dbReference type="PANTHER" id="PTHR46300:SF2">
    <property type="entry name" value="CYTOCHROME P450 MONOOXYGENASE ALNH-RELATED"/>
    <property type="match status" value="1"/>
</dbReference>
<dbReference type="AlphaFoldDB" id="A0A5N5QS52"/>
<evidence type="ECO:0000256" key="1">
    <source>
        <dbReference type="ARBA" id="ARBA00001971"/>
    </source>
</evidence>
<keyword evidence="9" id="KW-0560">Oxidoreductase</keyword>
<dbReference type="InterPro" id="IPR006439">
    <property type="entry name" value="HAD-SF_hydro_IA"/>
</dbReference>
<dbReference type="PANTHER" id="PTHR46300">
    <property type="entry name" value="P450, PUTATIVE (EUROFUNG)-RELATED-RELATED"/>
    <property type="match status" value="1"/>
</dbReference>
<evidence type="ECO:0000256" key="2">
    <source>
        <dbReference type="ARBA" id="ARBA00004370"/>
    </source>
</evidence>
<dbReference type="Pfam" id="PF00067">
    <property type="entry name" value="p450"/>
    <property type="match status" value="1"/>
</dbReference>
<dbReference type="InterPro" id="IPR050364">
    <property type="entry name" value="Cytochrome_P450_fung"/>
</dbReference>
<keyword evidence="15" id="KW-1185">Reference proteome</keyword>
<gene>
    <name evidence="14" type="ORF">CTheo_1914</name>
</gene>
<dbReference type="CDD" id="cd11065">
    <property type="entry name" value="CYP64-like"/>
    <property type="match status" value="1"/>
</dbReference>
<dbReference type="InterPro" id="IPR017972">
    <property type="entry name" value="Cyt_P450_CS"/>
</dbReference>
<evidence type="ECO:0000256" key="5">
    <source>
        <dbReference type="ARBA" id="ARBA00022617"/>
    </source>
</evidence>
<dbReference type="Proteomes" id="UP000383932">
    <property type="component" value="Unassembled WGS sequence"/>
</dbReference>
<evidence type="ECO:0000256" key="6">
    <source>
        <dbReference type="ARBA" id="ARBA00022692"/>
    </source>
</evidence>